<dbReference type="PANTHER" id="PTHR43353">
    <property type="entry name" value="SUCCINATE-SEMIALDEHYDE DEHYDROGENASE, MITOCHONDRIAL"/>
    <property type="match status" value="1"/>
</dbReference>
<dbReference type="Gene3D" id="3.40.605.10">
    <property type="entry name" value="Aldehyde Dehydrogenase, Chain A, domain 1"/>
    <property type="match status" value="1"/>
</dbReference>
<evidence type="ECO:0000256" key="1">
    <source>
        <dbReference type="ARBA" id="ARBA00009986"/>
    </source>
</evidence>
<dbReference type="GO" id="GO:0016620">
    <property type="term" value="F:oxidoreductase activity, acting on the aldehyde or oxo group of donors, NAD or NADP as acceptor"/>
    <property type="evidence" value="ECO:0007669"/>
    <property type="project" value="InterPro"/>
</dbReference>
<dbReference type="CDD" id="cd07082">
    <property type="entry name" value="ALDH_F11_NP-GAPDH"/>
    <property type="match status" value="1"/>
</dbReference>
<feature type="domain" description="Aldehyde dehydrogenase" evidence="3">
    <location>
        <begin position="61"/>
        <end position="505"/>
    </location>
</feature>
<reference evidence="4 5" key="2">
    <citation type="submission" date="2012-02" db="EMBL/GenBank/DDBJ databases">
        <title>Improved High-Quality Draft sequence of Desulfobacter postgatei 2ac9.</title>
        <authorList>
            <consortium name="US DOE Joint Genome Institute"/>
            <person name="Lucas S."/>
            <person name="Han J."/>
            <person name="Lapidus A."/>
            <person name="Cheng J.-F."/>
            <person name="Goodwin L."/>
            <person name="Pitluck S."/>
            <person name="Peters L."/>
            <person name="Ovchinnikova G."/>
            <person name="Held B."/>
            <person name="Detter J.C."/>
            <person name="Han C."/>
            <person name="Tapia R."/>
            <person name="Land M."/>
            <person name="Hauser L."/>
            <person name="Kyrpides N."/>
            <person name="Ivanova N."/>
            <person name="Pagani I."/>
            <person name="Orellana R."/>
            <person name="Lovley D."/>
            <person name="Woyke T."/>
        </authorList>
    </citation>
    <scope>NUCLEOTIDE SEQUENCE [LARGE SCALE GENOMIC DNA]</scope>
    <source>
        <strain evidence="4 5">2ac9</strain>
    </source>
</reference>
<proteinExistence type="inferred from homology"/>
<dbReference type="InterPro" id="IPR050740">
    <property type="entry name" value="Aldehyde_DH_Superfamily"/>
</dbReference>
<keyword evidence="2" id="KW-0560">Oxidoreductase</keyword>
<organism evidence="4 5">
    <name type="scientific">Desulfobacter postgatei 2ac9</name>
    <dbReference type="NCBI Taxonomy" id="879212"/>
    <lineage>
        <taxon>Bacteria</taxon>
        <taxon>Pseudomonadati</taxon>
        <taxon>Thermodesulfobacteriota</taxon>
        <taxon>Desulfobacteria</taxon>
        <taxon>Desulfobacterales</taxon>
        <taxon>Desulfobacteraceae</taxon>
        <taxon>Desulfobacter</taxon>
    </lineage>
</organism>
<protein>
    <submittedName>
        <fullName evidence="4">NAD-dependent aldehyde dehydrogenase</fullName>
    </submittedName>
</protein>
<name>I5AYJ4_9BACT</name>
<reference evidence="4 5" key="1">
    <citation type="submission" date="2011-09" db="EMBL/GenBank/DDBJ databases">
        <authorList>
            <consortium name="US DOE Joint Genome Institute (JGI-PGF)"/>
            <person name="Lucas S."/>
            <person name="Han J."/>
            <person name="Lapidus A."/>
            <person name="Cheng J.-F."/>
            <person name="Goodwin L."/>
            <person name="Pitluck S."/>
            <person name="Peters L."/>
            <person name="Land M.L."/>
            <person name="Hauser L."/>
            <person name="Orellana R."/>
            <person name="Lovley D."/>
            <person name="Woyke T.J."/>
        </authorList>
    </citation>
    <scope>NUCLEOTIDE SEQUENCE [LARGE SCALE GENOMIC DNA]</scope>
    <source>
        <strain evidence="4 5">2ac9</strain>
    </source>
</reference>
<dbReference type="InterPro" id="IPR015590">
    <property type="entry name" value="Aldehyde_DH_dom"/>
</dbReference>
<evidence type="ECO:0000256" key="2">
    <source>
        <dbReference type="ARBA" id="ARBA00023002"/>
    </source>
</evidence>
<dbReference type="InterPro" id="IPR016160">
    <property type="entry name" value="Ald_DH_CS_CYS"/>
</dbReference>
<sequence length="541" mass="60259">MNNQQKIVSLFPSESNIPEEFRIPEPVEQKEFLVDGQIHHWDGPVQDVFSPVCLAGDSGVEKKRIGSYPLLTEKEAMEALDAAGRAYDSGRGHWPTLAVEDRIRHMEKFAYRMKEKRGEVVRLIMWEIGKNLQDACNEFDRTLDYILGTIEALKDLDRAGSRFDITQGVAAQIRRAPLGVVLCMGPFNYPLNETFTTLIPALIMGNTVIFKPPKLGVLLHRPLLEAFQGAFPPGVVNTVYGRGARVVTPLMESGRIDVLAFIGTSRVGDSLKKQHPRPHRLRCVLGLEAKNPAIVLPDAKLDVAVRECLLGALSFNGQRCTALKLLFVHESIVEKFLDMLCREVEKLEPGLPWQSGVGITPLPEENKTGYLQELINDAQQAGAVIRNESGGLINQTFIFPAVLYPVTPQMRVFKEEQFGPVIPVVPYKSIEEPLGYVTDSDYGQQISIFGTDPDSIAELIDPLVNQVCRVNINSQCQRGPDTFPFTGRKNSAEGTLSMSDALRVFSIRTLVAGKLNDLNKEIMSTITRERKSRFLSTNFLL</sequence>
<dbReference type="OrthoDB" id="9762436at2"/>
<accession>I5AYJ4</accession>
<dbReference type="InterPro" id="IPR016161">
    <property type="entry name" value="Ald_DH/histidinol_DH"/>
</dbReference>
<dbReference type="EMBL" id="CM001488">
    <property type="protein sequence ID" value="EIM62307.1"/>
    <property type="molecule type" value="Genomic_DNA"/>
</dbReference>
<dbReference type="AlphaFoldDB" id="I5AYJ4"/>
<dbReference type="InterPro" id="IPR016163">
    <property type="entry name" value="Ald_DH_C"/>
</dbReference>
<dbReference type="PROSITE" id="PS00070">
    <property type="entry name" value="ALDEHYDE_DEHYDR_CYS"/>
    <property type="match status" value="1"/>
</dbReference>
<dbReference type="Proteomes" id="UP000005778">
    <property type="component" value="Chromosome"/>
</dbReference>
<dbReference type="Pfam" id="PF00171">
    <property type="entry name" value="Aldedh"/>
    <property type="match status" value="1"/>
</dbReference>
<comment type="similarity">
    <text evidence="1">Belongs to the aldehyde dehydrogenase family.</text>
</comment>
<gene>
    <name evidence="4" type="ORF">DespoDRAFT_00274</name>
</gene>
<evidence type="ECO:0000259" key="3">
    <source>
        <dbReference type="Pfam" id="PF00171"/>
    </source>
</evidence>
<keyword evidence="5" id="KW-1185">Reference proteome</keyword>
<dbReference type="RefSeq" id="WP_004070780.1">
    <property type="nucleotide sequence ID" value="NZ_CM001488.1"/>
</dbReference>
<dbReference type="InterPro" id="IPR016162">
    <property type="entry name" value="Ald_DH_N"/>
</dbReference>
<dbReference type="PANTHER" id="PTHR43353:SF5">
    <property type="entry name" value="SUCCINATE-SEMIALDEHYDE DEHYDROGENASE, MITOCHONDRIAL"/>
    <property type="match status" value="1"/>
</dbReference>
<evidence type="ECO:0000313" key="4">
    <source>
        <dbReference type="EMBL" id="EIM62307.1"/>
    </source>
</evidence>
<dbReference type="eggNOG" id="COG1012">
    <property type="taxonomic scope" value="Bacteria"/>
</dbReference>
<dbReference type="STRING" id="879212.DespoDRAFT_00274"/>
<evidence type="ECO:0000313" key="5">
    <source>
        <dbReference type="Proteomes" id="UP000005778"/>
    </source>
</evidence>
<dbReference type="SUPFAM" id="SSF53720">
    <property type="entry name" value="ALDH-like"/>
    <property type="match status" value="1"/>
</dbReference>
<dbReference type="Gene3D" id="3.40.309.10">
    <property type="entry name" value="Aldehyde Dehydrogenase, Chain A, domain 2"/>
    <property type="match status" value="1"/>
</dbReference>
<dbReference type="HOGENOM" id="CLU_005391_0_1_7"/>